<dbReference type="Gene3D" id="1.10.357.10">
    <property type="entry name" value="Tetracycline Repressor, domain 2"/>
    <property type="match status" value="1"/>
</dbReference>
<accession>A0A2U1CJJ9</accession>
<dbReference type="InterPro" id="IPR050109">
    <property type="entry name" value="HTH-type_TetR-like_transc_reg"/>
</dbReference>
<gene>
    <name evidence="4" type="ORF">C7440_2747</name>
</gene>
<proteinExistence type="predicted"/>
<evidence type="ECO:0000313" key="4">
    <source>
        <dbReference type="EMBL" id="PVY61197.1"/>
    </source>
</evidence>
<feature type="DNA-binding region" description="H-T-H motif" evidence="2">
    <location>
        <begin position="49"/>
        <end position="68"/>
    </location>
</feature>
<comment type="caution">
    <text evidence="4">The sequence shown here is derived from an EMBL/GenBank/DDBJ whole genome shotgun (WGS) entry which is preliminary data.</text>
</comment>
<dbReference type="EMBL" id="QEKO01000004">
    <property type="protein sequence ID" value="PVY61197.1"/>
    <property type="molecule type" value="Genomic_DNA"/>
</dbReference>
<dbReference type="InterPro" id="IPR001647">
    <property type="entry name" value="HTH_TetR"/>
</dbReference>
<evidence type="ECO:0000259" key="3">
    <source>
        <dbReference type="PROSITE" id="PS50977"/>
    </source>
</evidence>
<feature type="domain" description="HTH tetR-type" evidence="3">
    <location>
        <begin position="26"/>
        <end position="86"/>
    </location>
</feature>
<dbReference type="RefSeq" id="WP_116518955.1">
    <property type="nucleotide sequence ID" value="NZ_JACCEX010000004.1"/>
</dbReference>
<dbReference type="PANTHER" id="PTHR30055">
    <property type="entry name" value="HTH-TYPE TRANSCRIPTIONAL REGULATOR RUTR"/>
    <property type="match status" value="1"/>
</dbReference>
<dbReference type="PANTHER" id="PTHR30055:SF226">
    <property type="entry name" value="HTH-TYPE TRANSCRIPTIONAL REGULATOR PKSA"/>
    <property type="match status" value="1"/>
</dbReference>
<sequence>MQNEVTRNKMPTLSPKKIGLREQGKRERRRRIQAAARREFMEKGYDVATTRDIALQAEVGIGTLFTYAKDKRELLMMIVNDDLDEVSEQAEQALNLDQPLLEQISAFFKPRYDYWAAHPALGRPIVREIVDVMGATKEPGAETVRFYERRPRMIAVLQQIIDRGQRSGEVTKEAPVALIASLLITIYLTEVRRWLTQESPDAQEGLARFRELVALAIRGVQR</sequence>
<dbReference type="Proteomes" id="UP000246145">
    <property type="component" value="Unassembled WGS sequence"/>
</dbReference>
<organism evidence="4 5">
    <name type="scientific">Pusillimonas noertemannii</name>
    <dbReference type="NCBI Taxonomy" id="305977"/>
    <lineage>
        <taxon>Bacteria</taxon>
        <taxon>Pseudomonadati</taxon>
        <taxon>Pseudomonadota</taxon>
        <taxon>Betaproteobacteria</taxon>
        <taxon>Burkholderiales</taxon>
        <taxon>Alcaligenaceae</taxon>
        <taxon>Pusillimonas</taxon>
    </lineage>
</organism>
<dbReference type="SUPFAM" id="SSF46689">
    <property type="entry name" value="Homeodomain-like"/>
    <property type="match status" value="1"/>
</dbReference>
<keyword evidence="1 2" id="KW-0238">DNA-binding</keyword>
<dbReference type="GO" id="GO:0000976">
    <property type="term" value="F:transcription cis-regulatory region binding"/>
    <property type="evidence" value="ECO:0007669"/>
    <property type="project" value="TreeGrafter"/>
</dbReference>
<reference evidence="4 5" key="1">
    <citation type="submission" date="2018-04" db="EMBL/GenBank/DDBJ databases">
        <title>Genomic Encyclopedia of Type Strains, Phase IV (KMG-IV): sequencing the most valuable type-strain genomes for metagenomic binning, comparative biology and taxonomic classification.</title>
        <authorList>
            <person name="Goeker M."/>
        </authorList>
    </citation>
    <scope>NUCLEOTIDE SEQUENCE [LARGE SCALE GENOMIC DNA]</scope>
    <source>
        <strain evidence="4 5">DSM 10065</strain>
    </source>
</reference>
<keyword evidence="5" id="KW-1185">Reference proteome</keyword>
<dbReference type="Pfam" id="PF00440">
    <property type="entry name" value="TetR_N"/>
    <property type="match status" value="1"/>
</dbReference>
<dbReference type="InterPro" id="IPR036271">
    <property type="entry name" value="Tet_transcr_reg_TetR-rel_C_sf"/>
</dbReference>
<protein>
    <submittedName>
        <fullName evidence="4">TetR family transcriptional regulator</fullName>
    </submittedName>
</protein>
<dbReference type="OrthoDB" id="3210235at2"/>
<name>A0A2U1CJJ9_9BURK</name>
<dbReference type="PROSITE" id="PS50977">
    <property type="entry name" value="HTH_TETR_2"/>
    <property type="match status" value="1"/>
</dbReference>
<dbReference type="AlphaFoldDB" id="A0A2U1CJJ9"/>
<evidence type="ECO:0000313" key="5">
    <source>
        <dbReference type="Proteomes" id="UP000246145"/>
    </source>
</evidence>
<dbReference type="GO" id="GO:0003700">
    <property type="term" value="F:DNA-binding transcription factor activity"/>
    <property type="evidence" value="ECO:0007669"/>
    <property type="project" value="TreeGrafter"/>
</dbReference>
<evidence type="ECO:0000256" key="1">
    <source>
        <dbReference type="ARBA" id="ARBA00023125"/>
    </source>
</evidence>
<evidence type="ECO:0000256" key="2">
    <source>
        <dbReference type="PROSITE-ProRule" id="PRU00335"/>
    </source>
</evidence>
<dbReference type="SUPFAM" id="SSF48498">
    <property type="entry name" value="Tetracyclin repressor-like, C-terminal domain"/>
    <property type="match status" value="1"/>
</dbReference>
<dbReference type="InterPro" id="IPR009057">
    <property type="entry name" value="Homeodomain-like_sf"/>
</dbReference>